<accession>A0A315XXK0</accession>
<comment type="caution">
    <text evidence="1">The sequence shown here is derived from an EMBL/GenBank/DDBJ whole genome shotgun (WGS) entry which is preliminary data.</text>
</comment>
<protein>
    <submittedName>
        <fullName evidence="1">Uncharacterized protein</fullName>
    </submittedName>
</protein>
<name>A0A315XXK0_RUMFL</name>
<proteinExistence type="predicted"/>
<dbReference type="OrthoDB" id="2046162at2"/>
<sequence>MENVKFVCSRKGYVPHTLIYVFKLSDDIADTLRYYTNYPDKDLEIELSKDNEVELRIGSLLNEDPEPLDESVMETIERISNSVDEETFLNHLLTENGIFRAPAEVHELMINEYGVKEDDEWWVAHFFIHLRSILFDPEYD</sequence>
<dbReference type="AlphaFoldDB" id="A0A315XXK0"/>
<organism evidence="1 2">
    <name type="scientific">Ruminococcus flavefaciens</name>
    <dbReference type="NCBI Taxonomy" id="1265"/>
    <lineage>
        <taxon>Bacteria</taxon>
        <taxon>Bacillati</taxon>
        <taxon>Bacillota</taxon>
        <taxon>Clostridia</taxon>
        <taxon>Eubacteriales</taxon>
        <taxon>Oscillospiraceae</taxon>
        <taxon>Ruminococcus</taxon>
    </lineage>
</organism>
<dbReference type="EMBL" id="QGDI01000007">
    <property type="protein sequence ID" value="PWJ12212.1"/>
    <property type="molecule type" value="Genomic_DNA"/>
</dbReference>
<gene>
    <name evidence="1" type="ORF">IE37_01902</name>
</gene>
<evidence type="ECO:0000313" key="1">
    <source>
        <dbReference type="EMBL" id="PWJ12212.1"/>
    </source>
</evidence>
<dbReference type="RefSeq" id="WP_109726669.1">
    <property type="nucleotide sequence ID" value="NZ_QGDI01000007.1"/>
</dbReference>
<reference evidence="1 2" key="1">
    <citation type="submission" date="2018-05" db="EMBL/GenBank/DDBJ databases">
        <title>The Hungate 1000. A catalogue of reference genomes from the rumen microbiome.</title>
        <authorList>
            <person name="Kelly W."/>
        </authorList>
    </citation>
    <scope>NUCLEOTIDE SEQUENCE [LARGE SCALE GENOMIC DNA]</scope>
    <source>
        <strain evidence="1 2">SAb67</strain>
    </source>
</reference>
<dbReference type="Proteomes" id="UP000245720">
    <property type="component" value="Unassembled WGS sequence"/>
</dbReference>
<evidence type="ECO:0000313" key="2">
    <source>
        <dbReference type="Proteomes" id="UP000245720"/>
    </source>
</evidence>